<evidence type="ECO:0000313" key="1">
    <source>
        <dbReference type="EMBL" id="MPM27915.1"/>
    </source>
</evidence>
<organism evidence="1">
    <name type="scientific">bioreactor metagenome</name>
    <dbReference type="NCBI Taxonomy" id="1076179"/>
    <lineage>
        <taxon>unclassified sequences</taxon>
        <taxon>metagenomes</taxon>
        <taxon>ecological metagenomes</taxon>
    </lineage>
</organism>
<name>A0A644YH61_9ZZZZ</name>
<protein>
    <submittedName>
        <fullName evidence="1">Uncharacterized protein</fullName>
    </submittedName>
</protein>
<gene>
    <name evidence="1" type="ORF">SDC9_74430</name>
</gene>
<comment type="caution">
    <text evidence="1">The sequence shown here is derived from an EMBL/GenBank/DDBJ whole genome shotgun (WGS) entry which is preliminary data.</text>
</comment>
<dbReference type="AlphaFoldDB" id="A0A644YH61"/>
<accession>A0A644YH61</accession>
<dbReference type="EMBL" id="VSSQ01005117">
    <property type="protein sequence ID" value="MPM27915.1"/>
    <property type="molecule type" value="Genomic_DNA"/>
</dbReference>
<sequence>MQHVRQRRTYRVAHSANVHGKGPVPRFVVHVLKQPAGGGDSGVVHQHLHRSQRGLYPAKHSLHRLRLRRVRLKRGDVVPRLPQLCHQFLRSGAALMVVDGDIAPLFRQLSDDRPPNSPASAGNQRHFSHSFAPFPRLSDSRVCFSLVLL</sequence>
<proteinExistence type="predicted"/>
<reference evidence="1" key="1">
    <citation type="submission" date="2019-08" db="EMBL/GenBank/DDBJ databases">
        <authorList>
            <person name="Kucharzyk K."/>
            <person name="Murdoch R.W."/>
            <person name="Higgins S."/>
            <person name="Loffler F."/>
        </authorList>
    </citation>
    <scope>NUCLEOTIDE SEQUENCE</scope>
</reference>